<gene>
    <name evidence="3" type="ORF">psal_cds_448</name>
</gene>
<feature type="compositionally biased region" description="Low complexity" evidence="1">
    <location>
        <begin position="228"/>
        <end position="241"/>
    </location>
</feature>
<evidence type="ECO:0000313" key="4">
    <source>
        <dbReference type="Proteomes" id="UP000204584"/>
    </source>
</evidence>
<reference evidence="3 4" key="1">
    <citation type="journal article" date="2013" name="Science">
        <title>Pandoraviruses: amoeba viruses with genomes up to 2.5 Mb reaching that of parasitic eukaryotes.</title>
        <authorList>
            <person name="Philippe N."/>
            <person name="Legendre M."/>
            <person name="Doutre G."/>
            <person name="Coute Y."/>
            <person name="Poirot O."/>
            <person name="Lescot M."/>
            <person name="Arslan D."/>
            <person name="Seltzer V."/>
            <person name="Bertaux L."/>
            <person name="Bruley C."/>
            <person name="Garin J."/>
            <person name="Claverie J.M."/>
            <person name="Abergel C."/>
        </authorList>
    </citation>
    <scope>NUCLEOTIDE SEQUENCE [LARGE SCALE GENOMIC DNA]</scope>
</reference>
<feature type="region of interest" description="Disordered" evidence="1">
    <location>
        <begin position="143"/>
        <end position="180"/>
    </location>
</feature>
<dbReference type="Pfam" id="PF19183">
    <property type="entry name" value="DUF5865"/>
    <property type="match status" value="1"/>
</dbReference>
<evidence type="ECO:0000259" key="2">
    <source>
        <dbReference type="Pfam" id="PF19183"/>
    </source>
</evidence>
<organism evidence="3 4">
    <name type="scientific">Pandoravirus salinus</name>
    <dbReference type="NCBI Taxonomy" id="1349410"/>
    <lineage>
        <taxon>Viruses</taxon>
        <taxon>Pandoravirus</taxon>
    </lineage>
</organism>
<dbReference type="KEGG" id="vg:16605989"/>
<proteinExistence type="predicted"/>
<accession>S4W1A2</accession>
<protein>
    <submittedName>
        <fullName evidence="3">Thioredoxin-like incomplete domain containing protein</fullName>
    </submittedName>
</protein>
<feature type="domain" description="DUF5865" evidence="2">
    <location>
        <begin position="317"/>
        <end position="370"/>
    </location>
</feature>
<feature type="compositionally biased region" description="Basic and acidic residues" evidence="1">
    <location>
        <begin position="147"/>
        <end position="167"/>
    </location>
</feature>
<keyword evidence="4" id="KW-1185">Reference proteome</keyword>
<evidence type="ECO:0000313" key="3">
    <source>
        <dbReference type="EMBL" id="AGO84202.2"/>
    </source>
</evidence>
<dbReference type="EMBL" id="KC977571">
    <property type="protein sequence ID" value="AGO84202.2"/>
    <property type="molecule type" value="Genomic_DNA"/>
</dbReference>
<evidence type="ECO:0000256" key="1">
    <source>
        <dbReference type="SAM" id="MobiDB-lite"/>
    </source>
</evidence>
<dbReference type="RefSeq" id="YP_008437272.2">
    <property type="nucleotide sequence ID" value="NC_022098.1"/>
</dbReference>
<sequence length="638" mass="66661">MTAPDRDAAAIMADEIDPVVEALADALAALGASMRQNAPEDARSPEAFASVARCALPPPSDDAAADSPTQSALPAISNHAAALFGSMTRHFGDQHAEMLVGALVRSAPVALEFLEGVAQVCRQQLDAASTAVDFAASVPTPIASPTAERHQSPLGKDHCDTAPERESMPSAVSSRRASGLAPTAVQARRGSIVDKRITGVERCDSITDNAPVVLPSTHRDPYAHQDRSTSSAAPSASPTATLSGISEGTLASLPAFVAALEALPVGFMISGGADGVRLVTTRSALRVSDLVAGNGACPLIMTALDDATIDVGGAWCNAIQLLGGPVCARSVARSLVKYAATHPHALVMIGEAAVALPFAPPTVDVLARSLAVSDTRLNIARLPANRQKIADAALAVGRGESLDCVLALLLGLEIDPLATIINFYRVGDRLMSEFDLTEAYPRMDLQVRDVLFCPVTPLFVEGSGDAHHSKVVLYDTPLAASILDAAYGPADECLAAARRLLLEAAVPAVAAIPAVDSTTPGAPRSDTAGTEWVSRGMDFDRGTRFCRDNGGGLVVLARTGCSDSHRVTERLDEVASRILVAVAVIDHEKIPPAHRPPAYPHIYGISHDNRVIVYDGDRSADDLVRFVGFAFGGYTLRD</sequence>
<name>S4W1A2_9VIRU</name>
<dbReference type="GeneID" id="16605989"/>
<dbReference type="InterPro" id="IPR043844">
    <property type="entry name" value="DUF5865"/>
</dbReference>
<feature type="region of interest" description="Disordered" evidence="1">
    <location>
        <begin position="211"/>
        <end position="241"/>
    </location>
</feature>
<dbReference type="Proteomes" id="UP000204584">
    <property type="component" value="Segment"/>
</dbReference>
<feature type="compositionally biased region" description="Basic and acidic residues" evidence="1">
    <location>
        <begin position="217"/>
        <end position="227"/>
    </location>
</feature>